<dbReference type="InterPro" id="IPR023827">
    <property type="entry name" value="Peptidase_S8_Asp-AS"/>
</dbReference>
<dbReference type="InterPro" id="IPR050131">
    <property type="entry name" value="Peptidase_S8_subtilisin-like"/>
</dbReference>
<evidence type="ECO:0000256" key="4">
    <source>
        <dbReference type="ARBA" id="ARBA00022825"/>
    </source>
</evidence>
<evidence type="ECO:0000256" key="2">
    <source>
        <dbReference type="ARBA" id="ARBA00022670"/>
    </source>
</evidence>
<keyword evidence="11" id="KW-1185">Reference proteome</keyword>
<evidence type="ECO:0000256" key="3">
    <source>
        <dbReference type="ARBA" id="ARBA00022801"/>
    </source>
</evidence>
<comment type="similarity">
    <text evidence="1 5 6">Belongs to the peptidase S8 family.</text>
</comment>
<dbReference type="EC" id="3.4.-.-" evidence="10"/>
<evidence type="ECO:0000256" key="1">
    <source>
        <dbReference type="ARBA" id="ARBA00011073"/>
    </source>
</evidence>
<feature type="chain" id="PRO_5047550629" evidence="8">
    <location>
        <begin position="32"/>
        <end position="675"/>
    </location>
</feature>
<feature type="domain" description="SLH" evidence="9">
    <location>
        <begin position="619"/>
        <end position="675"/>
    </location>
</feature>
<protein>
    <submittedName>
        <fullName evidence="10">S8 family peptidase</fullName>
        <ecNumber evidence="10">3.4.-.-</ecNumber>
    </submittedName>
</protein>
<dbReference type="CDD" id="cd07496">
    <property type="entry name" value="Peptidases_S8_13"/>
    <property type="match status" value="1"/>
</dbReference>
<evidence type="ECO:0000259" key="9">
    <source>
        <dbReference type="PROSITE" id="PS51272"/>
    </source>
</evidence>
<dbReference type="InterPro" id="IPR000209">
    <property type="entry name" value="Peptidase_S8/S53_dom"/>
</dbReference>
<feature type="domain" description="SLH" evidence="9">
    <location>
        <begin position="485"/>
        <end position="549"/>
    </location>
</feature>
<dbReference type="PROSITE" id="PS00138">
    <property type="entry name" value="SUBTILASE_SER"/>
    <property type="match status" value="1"/>
</dbReference>
<feature type="compositionally biased region" description="Basic and acidic residues" evidence="7">
    <location>
        <begin position="203"/>
        <end position="219"/>
    </location>
</feature>
<dbReference type="GO" id="GO:0016787">
    <property type="term" value="F:hydrolase activity"/>
    <property type="evidence" value="ECO:0007669"/>
    <property type="project" value="UniProtKB-KW"/>
</dbReference>
<dbReference type="PROSITE" id="PS51892">
    <property type="entry name" value="SUBTILASE"/>
    <property type="match status" value="1"/>
</dbReference>
<evidence type="ECO:0000256" key="5">
    <source>
        <dbReference type="PROSITE-ProRule" id="PRU01240"/>
    </source>
</evidence>
<evidence type="ECO:0000256" key="6">
    <source>
        <dbReference type="RuleBase" id="RU003355"/>
    </source>
</evidence>
<dbReference type="PROSITE" id="PS00136">
    <property type="entry name" value="SUBTILASE_ASP"/>
    <property type="match status" value="1"/>
</dbReference>
<dbReference type="InterPro" id="IPR015500">
    <property type="entry name" value="Peptidase_S8_subtilisin-rel"/>
</dbReference>
<reference evidence="10 11" key="1">
    <citation type="submission" date="2024-03" db="EMBL/GenBank/DDBJ databases">
        <title>Rhodococcus navarretei sp. nov. and Pseudarthrobacter quantumdoti sp. nov., two new species with the ability to biosynthesize Quantum Dots isolated from soil samples at Union Glacier, Antarctica.</title>
        <authorList>
            <person name="Vargas M."/>
        </authorList>
    </citation>
    <scope>NUCLEOTIDE SEQUENCE [LARGE SCALE GENOMIC DNA]</scope>
    <source>
        <strain evidence="10 11">RC-2-3</strain>
    </source>
</reference>
<feature type="active site" description="Charge relay system" evidence="5">
    <location>
        <position position="239"/>
    </location>
</feature>
<evidence type="ECO:0000256" key="8">
    <source>
        <dbReference type="SAM" id="SignalP"/>
    </source>
</evidence>
<dbReference type="RefSeq" id="WP_406636723.1">
    <property type="nucleotide sequence ID" value="NZ_CP148033.1"/>
</dbReference>
<keyword evidence="2 5" id="KW-0645">Protease</keyword>
<dbReference type="EMBL" id="CP148033">
    <property type="protein sequence ID" value="WXK93970.1"/>
    <property type="molecule type" value="Genomic_DNA"/>
</dbReference>
<dbReference type="PROSITE" id="PS51272">
    <property type="entry name" value="SLH"/>
    <property type="match status" value="3"/>
</dbReference>
<dbReference type="PANTHER" id="PTHR43806">
    <property type="entry name" value="PEPTIDASE S8"/>
    <property type="match status" value="1"/>
</dbReference>
<keyword evidence="4 5" id="KW-0720">Serine protease</keyword>
<name>A0ABZ2R9I5_9MICC</name>
<feature type="active site" description="Charge relay system" evidence="5">
    <location>
        <position position="420"/>
    </location>
</feature>
<gene>
    <name evidence="10" type="ORF">WHH00_03950</name>
</gene>
<dbReference type="Gene3D" id="3.40.50.200">
    <property type="entry name" value="Peptidase S8/S53 domain"/>
    <property type="match status" value="1"/>
</dbReference>
<feature type="region of interest" description="Disordered" evidence="7">
    <location>
        <begin position="203"/>
        <end position="222"/>
    </location>
</feature>
<dbReference type="Pfam" id="PF00082">
    <property type="entry name" value="Peptidase_S8"/>
    <property type="match status" value="1"/>
</dbReference>
<proteinExistence type="inferred from homology"/>
<organism evidence="10 11">
    <name type="scientific">Pseudarthrobacter quantipunctorum</name>
    <dbReference type="NCBI Taxonomy" id="3128980"/>
    <lineage>
        <taxon>Bacteria</taxon>
        <taxon>Bacillati</taxon>
        <taxon>Actinomycetota</taxon>
        <taxon>Actinomycetes</taxon>
        <taxon>Micrococcales</taxon>
        <taxon>Micrococcaceae</taxon>
        <taxon>Pseudarthrobacter</taxon>
    </lineage>
</organism>
<keyword evidence="8" id="KW-0732">Signal</keyword>
<dbReference type="SUPFAM" id="SSF52743">
    <property type="entry name" value="Subtilisin-like"/>
    <property type="match status" value="1"/>
</dbReference>
<accession>A0ABZ2R9I5</accession>
<dbReference type="InterPro" id="IPR001119">
    <property type="entry name" value="SLH_dom"/>
</dbReference>
<dbReference type="InterPro" id="IPR022398">
    <property type="entry name" value="Peptidase_S8_His-AS"/>
</dbReference>
<dbReference type="InterPro" id="IPR023828">
    <property type="entry name" value="Peptidase_S8_Ser-AS"/>
</dbReference>
<dbReference type="InterPro" id="IPR034176">
    <property type="entry name" value="Peptidases_S8_13"/>
</dbReference>
<feature type="active site" description="Charge relay system" evidence="5">
    <location>
        <position position="179"/>
    </location>
</feature>
<sequence>MTHRIRPFAAVAISLAAVLANTTLAALPAQADDELDNIRSTPPRAAAPAAAPATDQFIVGIKGGHGVVSEAAVSNVAGKAAGKLGIAAQNVKGTAAGAQVVKTSRALRGAEADAFLAELRSSPGVAYAEPDIIMYPSAFVPDDPGFPIQWNLWEEAAGIRAPQAWEISRGEGVVVAVVDTGMTSHSELNSRVLPGYDMISDAETARDGNGRDTNPKDEGDWVTTDVCGIGGEEARSSWHGTHVAGTIAAVANNNEGIAGVAPEAKLLPVRAIGACGGYASDVADAIIWAAGSQVSGAPVNPHPARVINISLGGDSPTCSVTTQNAINVARNAGAAVVVAAGNSGSPATGISPANCQNVITVAAAGRDGARAPYSNYGPAVDVTAPGGDITNEDFEGVVSTSNDGLTVPGNEAYEFLQGTSMAAPHVAGIAALMMSEEGSTYTPQMVEERLKATARPLPVACVEGCGAGLVDAATALTSAAYEPPSVSPFHDVSTGQQFYREMAWLAERKISTGWVEDGRRMYRPLQSISRDAMAAFLYRLAGSPEYTPPAESPFADVATGQQFYKEMAWLSENGISTGWVEDGRRMYRPLQSISRDAMAAFLYRMAGKPDYAAPAQSPFADVATGQQFYKEMAWLSENSISTGWAEDGRRLYRPLQPINRDAMAAFLFRLNILME</sequence>
<keyword evidence="3 5" id="KW-0378">Hydrolase</keyword>
<dbReference type="PROSITE" id="PS00137">
    <property type="entry name" value="SUBTILASE_HIS"/>
    <property type="match status" value="1"/>
</dbReference>
<dbReference type="Proteomes" id="UP001623384">
    <property type="component" value="Chromosome"/>
</dbReference>
<evidence type="ECO:0000256" key="7">
    <source>
        <dbReference type="SAM" id="MobiDB-lite"/>
    </source>
</evidence>
<dbReference type="PRINTS" id="PR00723">
    <property type="entry name" value="SUBTILISIN"/>
</dbReference>
<feature type="domain" description="SLH" evidence="9">
    <location>
        <begin position="550"/>
        <end position="616"/>
    </location>
</feature>
<dbReference type="PANTHER" id="PTHR43806:SF11">
    <property type="entry name" value="CEREVISIN-RELATED"/>
    <property type="match status" value="1"/>
</dbReference>
<feature type="signal peptide" evidence="8">
    <location>
        <begin position="1"/>
        <end position="31"/>
    </location>
</feature>
<evidence type="ECO:0000313" key="10">
    <source>
        <dbReference type="EMBL" id="WXK93970.1"/>
    </source>
</evidence>
<evidence type="ECO:0000313" key="11">
    <source>
        <dbReference type="Proteomes" id="UP001623384"/>
    </source>
</evidence>
<dbReference type="InterPro" id="IPR036852">
    <property type="entry name" value="Peptidase_S8/S53_dom_sf"/>
</dbReference>